<reference evidence="3 4" key="1">
    <citation type="submission" date="2019-07" db="EMBL/GenBank/DDBJ databases">
        <title>Finished genome of Venturia effusa.</title>
        <authorList>
            <person name="Young C.A."/>
            <person name="Cox M.P."/>
            <person name="Ganley A.R.D."/>
            <person name="David W.J."/>
        </authorList>
    </citation>
    <scope>NUCLEOTIDE SEQUENCE [LARGE SCALE GENOMIC DNA]</scope>
    <source>
        <strain evidence="4">albino</strain>
    </source>
</reference>
<feature type="signal peptide" evidence="2">
    <location>
        <begin position="1"/>
        <end position="20"/>
    </location>
</feature>
<evidence type="ECO:0000256" key="2">
    <source>
        <dbReference type="SAM" id="SignalP"/>
    </source>
</evidence>
<accession>A0A517LEH8</accession>
<evidence type="ECO:0000313" key="4">
    <source>
        <dbReference type="Proteomes" id="UP000316270"/>
    </source>
</evidence>
<evidence type="ECO:0000313" key="3">
    <source>
        <dbReference type="EMBL" id="QDS74040.1"/>
    </source>
</evidence>
<name>A0A517LEH8_9PEZI</name>
<feature type="compositionally biased region" description="Polar residues" evidence="1">
    <location>
        <begin position="33"/>
        <end position="52"/>
    </location>
</feature>
<dbReference type="AlphaFoldDB" id="A0A517LEH8"/>
<dbReference type="Proteomes" id="UP000316270">
    <property type="component" value="Chromosome 10"/>
</dbReference>
<feature type="region of interest" description="Disordered" evidence="1">
    <location>
        <begin position="30"/>
        <end position="52"/>
    </location>
</feature>
<keyword evidence="2" id="KW-0732">Signal</keyword>
<evidence type="ECO:0000256" key="1">
    <source>
        <dbReference type="SAM" id="MobiDB-lite"/>
    </source>
</evidence>
<sequence>MKLHLLAAILLASPFNHVLGTPIDHDGKDMLNSDLNSPNPDSRSAFATGTGLSSSTDIVSRSTSSANICIDYCTTPDSVQEGICVKNQCWPARQCIKIQGLVTEEGTIHDAMANIKMPAGVFCGIWTTLDCTKNGRKSEYEAHGNVDDISKKMKALAKSYRCYYEGQNKRAVKELENEVAIEPATPEITAVETKALSSNISKRVPCINIQWSSSPDNVQEGTNYEQCVVPLLCYNINQPFPGGMATVHFENGYACDVYSQRNCLTLSKKSHARITRSTGDFTGLLQESVNDGRAHSFSCEGNAPHITKVKKSAVETPKAGHKELPLSAVVKSTKANETSHAGPTICVDFCTTPDSVLDDDCYFSICTPPGMCMNVNRPLPGSMGSIHFGDDINCDIYRAFDCKVDGRNSHAQIRRGVSDCTGMVQGLAHSYKCEWASDRKRAIEMSEEGTASVEAQFTSLKARSESTTPLLKLDSTHLGTCVHYCDGPNFSGNCVRNHCTRSQQCTNVPATFGNPELVSLAFGNSTQCELYIVEDCVDDSSYPQATAEKTTGNVMLLPWSVVPGKMSGQPVKSFKCKKVNKRGIEARGAEAKIVTTKEPTSITKRDDLTTQTELGTCVDHCSDRDFKGKCTRNHCTASKQCVVVDEGINSIAFEGATICAIFTSKNCKQLGGNGKVVVKATTKWVEAFAHWGTTGHSFQCMRSE</sequence>
<dbReference type="EMBL" id="CP042194">
    <property type="protein sequence ID" value="QDS74040.1"/>
    <property type="molecule type" value="Genomic_DNA"/>
</dbReference>
<dbReference type="OrthoDB" id="10488003at2759"/>
<organism evidence="3 4">
    <name type="scientific">Venturia effusa</name>
    <dbReference type="NCBI Taxonomy" id="50376"/>
    <lineage>
        <taxon>Eukaryota</taxon>
        <taxon>Fungi</taxon>
        <taxon>Dikarya</taxon>
        <taxon>Ascomycota</taxon>
        <taxon>Pezizomycotina</taxon>
        <taxon>Dothideomycetes</taxon>
        <taxon>Pleosporomycetidae</taxon>
        <taxon>Venturiales</taxon>
        <taxon>Venturiaceae</taxon>
        <taxon>Venturia</taxon>
    </lineage>
</organism>
<feature type="chain" id="PRO_5021817876" evidence="2">
    <location>
        <begin position="21"/>
        <end position="704"/>
    </location>
</feature>
<gene>
    <name evidence="3" type="ORF">FKW77_009114</name>
</gene>
<proteinExistence type="predicted"/>
<protein>
    <submittedName>
        <fullName evidence="3">Uncharacterized protein</fullName>
    </submittedName>
</protein>
<keyword evidence="4" id="KW-1185">Reference proteome</keyword>